<reference evidence="1" key="2">
    <citation type="journal article" date="2015" name="Data Brief">
        <title>Shoot transcriptome of the giant reed, Arundo donax.</title>
        <authorList>
            <person name="Barrero R.A."/>
            <person name="Guerrero F.D."/>
            <person name="Moolhuijzen P."/>
            <person name="Goolsby J.A."/>
            <person name="Tidwell J."/>
            <person name="Bellgard S.E."/>
            <person name="Bellgard M.I."/>
        </authorList>
    </citation>
    <scope>NUCLEOTIDE SEQUENCE</scope>
    <source>
        <tissue evidence="1">Shoot tissue taken approximately 20 cm above the soil surface</tissue>
    </source>
</reference>
<dbReference type="AlphaFoldDB" id="A0A0A8ZJK1"/>
<accession>A0A0A8ZJK1</accession>
<organism evidence="1">
    <name type="scientific">Arundo donax</name>
    <name type="common">Giant reed</name>
    <name type="synonym">Donax arundinaceus</name>
    <dbReference type="NCBI Taxonomy" id="35708"/>
    <lineage>
        <taxon>Eukaryota</taxon>
        <taxon>Viridiplantae</taxon>
        <taxon>Streptophyta</taxon>
        <taxon>Embryophyta</taxon>
        <taxon>Tracheophyta</taxon>
        <taxon>Spermatophyta</taxon>
        <taxon>Magnoliopsida</taxon>
        <taxon>Liliopsida</taxon>
        <taxon>Poales</taxon>
        <taxon>Poaceae</taxon>
        <taxon>PACMAD clade</taxon>
        <taxon>Arundinoideae</taxon>
        <taxon>Arundineae</taxon>
        <taxon>Arundo</taxon>
    </lineage>
</organism>
<dbReference type="EMBL" id="GBRH01260970">
    <property type="protein sequence ID" value="JAD36925.1"/>
    <property type="molecule type" value="Transcribed_RNA"/>
</dbReference>
<evidence type="ECO:0000313" key="1">
    <source>
        <dbReference type="EMBL" id="JAD36925.1"/>
    </source>
</evidence>
<proteinExistence type="predicted"/>
<name>A0A0A8ZJK1_ARUDO</name>
<sequence>MQNTWRSCTQILLEHLTSVVVAPRFFVSGL</sequence>
<reference evidence="1" key="1">
    <citation type="submission" date="2014-09" db="EMBL/GenBank/DDBJ databases">
        <authorList>
            <person name="Magalhaes I.L.F."/>
            <person name="Oliveira U."/>
            <person name="Santos F.R."/>
            <person name="Vidigal T.H.D.A."/>
            <person name="Brescovit A.D."/>
            <person name="Santos A.J."/>
        </authorList>
    </citation>
    <scope>NUCLEOTIDE SEQUENCE</scope>
    <source>
        <tissue evidence="1">Shoot tissue taken approximately 20 cm above the soil surface</tissue>
    </source>
</reference>
<protein>
    <submittedName>
        <fullName evidence="1">Uncharacterized protein</fullName>
    </submittedName>
</protein>